<reference evidence="1 2" key="1">
    <citation type="submission" date="2020-02" db="EMBL/GenBank/DDBJ databases">
        <authorList>
            <person name="Hogendoorn C."/>
        </authorList>
    </citation>
    <scope>NUCLEOTIDE SEQUENCE [LARGE SCALE GENOMIC DNA]</scope>
    <source>
        <strain evidence="1">R501</strain>
    </source>
</reference>
<dbReference type="Proteomes" id="UP000503399">
    <property type="component" value="Chromosome"/>
</dbReference>
<organism evidence="1 2">
    <name type="scientific">Candidatus Hydrogenisulfobacillus filiaventi</name>
    <dbReference type="NCBI Taxonomy" id="2707344"/>
    <lineage>
        <taxon>Bacteria</taxon>
        <taxon>Bacillati</taxon>
        <taxon>Bacillota</taxon>
        <taxon>Clostridia</taxon>
        <taxon>Eubacteriales</taxon>
        <taxon>Clostridiales Family XVII. Incertae Sedis</taxon>
        <taxon>Candidatus Hydrogenisulfobacillus</taxon>
    </lineage>
</organism>
<dbReference type="KEGG" id="hfv:R50_0741"/>
<evidence type="ECO:0000313" key="2">
    <source>
        <dbReference type="Proteomes" id="UP000503399"/>
    </source>
</evidence>
<dbReference type="EMBL" id="LR778114">
    <property type="protein sequence ID" value="CAB1128247.1"/>
    <property type="molecule type" value="Genomic_DNA"/>
</dbReference>
<proteinExistence type="predicted"/>
<accession>A0A6F8ZEP8</accession>
<gene>
    <name evidence="1" type="ORF">R50_0741</name>
</gene>
<sequence>MPEPLELQNPVPPALRAAVDRLHLTEGQLFGTIPPERLDRDQQQALLQAGWTRRNYADRPVLEPPHAEFDWEALRRRHAEATRAALHTRWPEAAEWGAQAWAIIDEVLASVWEEREEEARSLLAAWSFAALWPAPDPGRPQDRMEGRQVFFFYADSFRRAAEAAAAEITRAPQAEDLFWTLVEAVPKGS</sequence>
<dbReference type="AlphaFoldDB" id="A0A6F8ZEP8"/>
<keyword evidence="2" id="KW-1185">Reference proteome</keyword>
<evidence type="ECO:0000313" key="1">
    <source>
        <dbReference type="EMBL" id="CAB1128247.1"/>
    </source>
</evidence>
<protein>
    <submittedName>
        <fullName evidence="1">Uncharacterized protein</fullName>
    </submittedName>
</protein>
<name>A0A6F8ZEP8_9FIRM</name>